<dbReference type="PROSITE" id="PS50109">
    <property type="entry name" value="HIS_KIN"/>
    <property type="match status" value="1"/>
</dbReference>
<feature type="domain" description="PAC" evidence="9">
    <location>
        <begin position="299"/>
        <end position="354"/>
    </location>
</feature>
<dbReference type="Proteomes" id="UP001166304">
    <property type="component" value="Unassembled WGS sequence"/>
</dbReference>
<name>A0AA41KG34_9EURY</name>
<evidence type="ECO:0000313" key="10">
    <source>
        <dbReference type="EMBL" id="MBV0900296.1"/>
    </source>
</evidence>
<feature type="domain" description="Histidine kinase" evidence="8">
    <location>
        <begin position="365"/>
        <end position="570"/>
    </location>
</feature>
<protein>
    <recommendedName>
        <fullName evidence="2">histidine kinase</fullName>
        <ecNumber evidence="2">2.7.13.3</ecNumber>
    </recommendedName>
</protein>
<evidence type="ECO:0000259" key="8">
    <source>
        <dbReference type="PROSITE" id="PS50109"/>
    </source>
</evidence>
<evidence type="ECO:0000256" key="1">
    <source>
        <dbReference type="ARBA" id="ARBA00000085"/>
    </source>
</evidence>
<dbReference type="SMART" id="SM00388">
    <property type="entry name" value="HisKA"/>
    <property type="match status" value="1"/>
</dbReference>
<dbReference type="Pfam" id="PF08448">
    <property type="entry name" value="PAS_4"/>
    <property type="match status" value="1"/>
</dbReference>
<dbReference type="InterPro" id="IPR050736">
    <property type="entry name" value="Sensor_HK_Regulatory"/>
</dbReference>
<keyword evidence="5" id="KW-0418">Kinase</keyword>
<dbReference type="InterPro" id="IPR005467">
    <property type="entry name" value="His_kinase_dom"/>
</dbReference>
<feature type="transmembrane region" description="Helical" evidence="7">
    <location>
        <begin position="182"/>
        <end position="201"/>
    </location>
</feature>
<reference evidence="10" key="1">
    <citation type="submission" date="2021-06" db="EMBL/GenBank/DDBJ databases">
        <title>New haloarchaea isolates fom saline soil.</title>
        <authorList>
            <person name="Duran-Viseras A."/>
            <person name="Sanchez-Porro C.S."/>
            <person name="Ventosa A."/>
        </authorList>
    </citation>
    <scope>NUCLEOTIDE SEQUENCE</scope>
    <source>
        <strain evidence="10">JCM 18369</strain>
    </source>
</reference>
<feature type="transmembrane region" description="Helical" evidence="7">
    <location>
        <begin position="65"/>
        <end position="88"/>
    </location>
</feature>
<evidence type="ECO:0000256" key="7">
    <source>
        <dbReference type="SAM" id="Phobius"/>
    </source>
</evidence>
<keyword evidence="7" id="KW-1133">Transmembrane helix</keyword>
<evidence type="ECO:0000256" key="4">
    <source>
        <dbReference type="ARBA" id="ARBA00022679"/>
    </source>
</evidence>
<evidence type="ECO:0000256" key="3">
    <source>
        <dbReference type="ARBA" id="ARBA00022553"/>
    </source>
</evidence>
<dbReference type="SMART" id="SM00387">
    <property type="entry name" value="HATPase_c"/>
    <property type="match status" value="1"/>
</dbReference>
<keyword evidence="7" id="KW-0472">Membrane</keyword>
<dbReference type="PRINTS" id="PR00344">
    <property type="entry name" value="BCTRLSENSOR"/>
</dbReference>
<dbReference type="Pfam" id="PF00512">
    <property type="entry name" value="HisKA"/>
    <property type="match status" value="1"/>
</dbReference>
<dbReference type="SUPFAM" id="SSF55785">
    <property type="entry name" value="PYP-like sensor domain (PAS domain)"/>
    <property type="match status" value="1"/>
</dbReference>
<dbReference type="PROSITE" id="PS50113">
    <property type="entry name" value="PAC"/>
    <property type="match status" value="1"/>
</dbReference>
<dbReference type="Gene3D" id="3.30.565.10">
    <property type="entry name" value="Histidine kinase-like ATPase, C-terminal domain"/>
    <property type="match status" value="1"/>
</dbReference>
<dbReference type="Gene3D" id="3.30.450.20">
    <property type="entry name" value="PAS domain"/>
    <property type="match status" value="1"/>
</dbReference>
<dbReference type="InterPro" id="IPR000700">
    <property type="entry name" value="PAS-assoc_C"/>
</dbReference>
<feature type="transmembrane region" description="Helical" evidence="7">
    <location>
        <begin position="100"/>
        <end position="118"/>
    </location>
</feature>
<dbReference type="Pfam" id="PF16927">
    <property type="entry name" value="HisKA_7TM"/>
    <property type="match status" value="1"/>
</dbReference>
<dbReference type="CDD" id="cd00130">
    <property type="entry name" value="PAS"/>
    <property type="match status" value="1"/>
</dbReference>
<evidence type="ECO:0000313" key="11">
    <source>
        <dbReference type="Proteomes" id="UP001166304"/>
    </source>
</evidence>
<dbReference type="InterPro" id="IPR036097">
    <property type="entry name" value="HisK_dim/P_sf"/>
</dbReference>
<comment type="catalytic activity">
    <reaction evidence="1">
        <text>ATP + protein L-histidine = ADP + protein N-phospho-L-histidine.</text>
        <dbReference type="EC" id="2.7.13.3"/>
    </reaction>
</comment>
<dbReference type="InterPro" id="IPR003661">
    <property type="entry name" value="HisK_dim/P_dom"/>
</dbReference>
<keyword evidence="11" id="KW-1185">Reference proteome</keyword>
<evidence type="ECO:0000259" key="9">
    <source>
        <dbReference type="PROSITE" id="PS50113"/>
    </source>
</evidence>
<dbReference type="RefSeq" id="WP_162412399.1">
    <property type="nucleotide sequence ID" value="NZ_JAHQXE010000001.1"/>
</dbReference>
<dbReference type="InterPro" id="IPR000014">
    <property type="entry name" value="PAS"/>
</dbReference>
<feature type="transmembrane region" description="Helical" evidence="7">
    <location>
        <begin position="6"/>
        <end position="27"/>
    </location>
</feature>
<dbReference type="CDD" id="cd00082">
    <property type="entry name" value="HisKA"/>
    <property type="match status" value="1"/>
</dbReference>
<dbReference type="EMBL" id="JAHQXE010000001">
    <property type="protein sequence ID" value="MBV0900296.1"/>
    <property type="molecule type" value="Genomic_DNA"/>
</dbReference>
<dbReference type="InterPro" id="IPR004358">
    <property type="entry name" value="Sig_transdc_His_kin-like_C"/>
</dbReference>
<dbReference type="AlphaFoldDB" id="A0AA41KG34"/>
<dbReference type="GO" id="GO:0000155">
    <property type="term" value="F:phosphorelay sensor kinase activity"/>
    <property type="evidence" value="ECO:0007669"/>
    <property type="project" value="InterPro"/>
</dbReference>
<dbReference type="InterPro" id="IPR003594">
    <property type="entry name" value="HATPase_dom"/>
</dbReference>
<sequence>MVSVVGFVLLALHVVAVVGSFGFAWYSWRRADHPVSDRFAWVMLADGTWALLALLELVGPTDELSVFWMTPMALVAPLAAVCWFRFVVEYTGDSERIPDVLERVAVAHAPVYAGLYALNPSDIAYSARDVATFAGLRLPYATFGPLVVGELLVLYGILGVSFALLGRFFIRTRNLYRKQTGVIFGVTALVVVANVAYFTGLSPHPRLDLTPVFFASQAVGVGVALYRYDFLDVAPLAANTLLEDMADPVFVVDSKGRVVDYNAAAGEFVEQTRQPTLEDVAIPDLAAAIDNGDRSGAFEGAEVTTALRAGGRYVPVTYDVRTTPVTDRYGIVRGRVIVLRDVTERRERKQALEDQNRQLESFTGIVSHDLRNPLQVVSGKIELARQTGNLDYLDDASDSVVRMEQMLDDLLQLAREGQTIGEKTEIDLPTCCREAWAAVGTDGARLAIETEMTVLADPDRLRQVFENLFRNAVEHGMPDERPTVGPGGEPALTVTVGETETGFFVADDGPGVPPSERDAVFDFGVTTVEDGSGFGLAIVDRIVRAHGWDIALTAESGGGARFEVTIPCPEPSGV</sequence>
<dbReference type="InterPro" id="IPR036890">
    <property type="entry name" value="HATPase_C_sf"/>
</dbReference>
<gene>
    <name evidence="10" type="ORF">KTS37_00720</name>
</gene>
<evidence type="ECO:0000256" key="6">
    <source>
        <dbReference type="ARBA" id="ARBA00023012"/>
    </source>
</evidence>
<accession>A0AA41KG34</accession>
<organism evidence="10 11">
    <name type="scientific">Haloarcula salina</name>
    <dbReference type="NCBI Taxonomy" id="1429914"/>
    <lineage>
        <taxon>Archaea</taxon>
        <taxon>Methanobacteriati</taxon>
        <taxon>Methanobacteriota</taxon>
        <taxon>Stenosarchaea group</taxon>
        <taxon>Halobacteria</taxon>
        <taxon>Halobacteriales</taxon>
        <taxon>Haloarculaceae</taxon>
        <taxon>Haloarcula</taxon>
    </lineage>
</organism>
<feature type="transmembrane region" description="Helical" evidence="7">
    <location>
        <begin position="152"/>
        <end position="170"/>
    </location>
</feature>
<keyword evidence="4" id="KW-0808">Transferase</keyword>
<comment type="caution">
    <text evidence="10">The sequence shown here is derived from an EMBL/GenBank/DDBJ whole genome shotgun (WGS) entry which is preliminary data.</text>
</comment>
<dbReference type="PANTHER" id="PTHR43711">
    <property type="entry name" value="TWO-COMPONENT HISTIDINE KINASE"/>
    <property type="match status" value="1"/>
</dbReference>
<dbReference type="EC" id="2.7.13.3" evidence="2"/>
<dbReference type="SUPFAM" id="SSF55874">
    <property type="entry name" value="ATPase domain of HSP90 chaperone/DNA topoisomerase II/histidine kinase"/>
    <property type="match status" value="1"/>
</dbReference>
<feature type="transmembrane region" description="Helical" evidence="7">
    <location>
        <begin position="39"/>
        <end position="59"/>
    </location>
</feature>
<proteinExistence type="predicted"/>
<dbReference type="Gene3D" id="1.10.287.130">
    <property type="match status" value="1"/>
</dbReference>
<keyword evidence="6" id="KW-0902">Two-component regulatory system</keyword>
<dbReference type="InterPro" id="IPR035965">
    <property type="entry name" value="PAS-like_dom_sf"/>
</dbReference>
<dbReference type="Pfam" id="PF02518">
    <property type="entry name" value="HATPase_c"/>
    <property type="match status" value="1"/>
</dbReference>
<dbReference type="NCBIfam" id="TIGR00229">
    <property type="entry name" value="sensory_box"/>
    <property type="match status" value="1"/>
</dbReference>
<dbReference type="InterPro" id="IPR031621">
    <property type="entry name" value="HisKA_7TM"/>
</dbReference>
<dbReference type="SUPFAM" id="SSF47384">
    <property type="entry name" value="Homodimeric domain of signal transducing histidine kinase"/>
    <property type="match status" value="1"/>
</dbReference>
<dbReference type="InterPro" id="IPR013656">
    <property type="entry name" value="PAS_4"/>
</dbReference>
<evidence type="ECO:0000256" key="5">
    <source>
        <dbReference type="ARBA" id="ARBA00022777"/>
    </source>
</evidence>
<keyword evidence="3" id="KW-0597">Phosphoprotein</keyword>
<keyword evidence="7" id="KW-0812">Transmembrane</keyword>
<dbReference type="PANTHER" id="PTHR43711:SF1">
    <property type="entry name" value="HISTIDINE KINASE 1"/>
    <property type="match status" value="1"/>
</dbReference>
<evidence type="ECO:0000256" key="2">
    <source>
        <dbReference type="ARBA" id="ARBA00012438"/>
    </source>
</evidence>